<keyword evidence="2" id="KW-0813">Transport</keyword>
<keyword evidence="5 7" id="KW-1133">Transmembrane helix</keyword>
<evidence type="ECO:0000256" key="1">
    <source>
        <dbReference type="ARBA" id="ARBA00004651"/>
    </source>
</evidence>
<dbReference type="Proteomes" id="UP000256562">
    <property type="component" value="Unassembled WGS sequence"/>
</dbReference>
<gene>
    <name evidence="8" type="ORF">DOS83_11465</name>
</gene>
<evidence type="ECO:0000313" key="8">
    <source>
        <dbReference type="EMBL" id="REH91409.1"/>
    </source>
</evidence>
<keyword evidence="6 7" id="KW-0472">Membrane</keyword>
<evidence type="ECO:0000256" key="2">
    <source>
        <dbReference type="ARBA" id="ARBA00022448"/>
    </source>
</evidence>
<dbReference type="InterPro" id="IPR010290">
    <property type="entry name" value="TM_effector"/>
</dbReference>
<evidence type="ECO:0000313" key="9">
    <source>
        <dbReference type="Proteomes" id="UP000256562"/>
    </source>
</evidence>
<dbReference type="EMBL" id="QKXQ01000547">
    <property type="protein sequence ID" value="REH91409.1"/>
    <property type="molecule type" value="Genomic_DNA"/>
</dbReference>
<evidence type="ECO:0000256" key="5">
    <source>
        <dbReference type="ARBA" id="ARBA00022989"/>
    </source>
</evidence>
<dbReference type="Gene3D" id="1.20.1250.20">
    <property type="entry name" value="MFS general substrate transporter like domains"/>
    <property type="match status" value="2"/>
</dbReference>
<dbReference type="AlphaFoldDB" id="A0A3E0IM18"/>
<dbReference type="PANTHER" id="PTHR23513">
    <property type="entry name" value="INTEGRAL MEMBRANE EFFLUX PROTEIN-RELATED"/>
    <property type="match status" value="1"/>
</dbReference>
<feature type="transmembrane region" description="Helical" evidence="7">
    <location>
        <begin position="114"/>
        <end position="147"/>
    </location>
</feature>
<feature type="transmembrane region" description="Helical" evidence="7">
    <location>
        <begin position="183"/>
        <end position="204"/>
    </location>
</feature>
<feature type="transmembrane region" description="Helical" evidence="7">
    <location>
        <begin position="305"/>
        <end position="328"/>
    </location>
</feature>
<keyword evidence="4 7" id="KW-0812">Transmembrane</keyword>
<evidence type="ECO:0000256" key="7">
    <source>
        <dbReference type="SAM" id="Phobius"/>
    </source>
</evidence>
<keyword evidence="3" id="KW-1003">Cell membrane</keyword>
<dbReference type="Pfam" id="PF05977">
    <property type="entry name" value="MFS_3"/>
    <property type="match status" value="1"/>
</dbReference>
<feature type="transmembrane region" description="Helical" evidence="7">
    <location>
        <begin position="340"/>
        <end position="359"/>
    </location>
</feature>
<feature type="transmembrane region" description="Helical" evidence="7">
    <location>
        <begin position="7"/>
        <end position="31"/>
    </location>
</feature>
<evidence type="ECO:0000256" key="3">
    <source>
        <dbReference type="ARBA" id="ARBA00022475"/>
    </source>
</evidence>
<protein>
    <submittedName>
        <fullName evidence="8">MFS transporter</fullName>
    </submittedName>
</protein>
<comment type="caution">
    <text evidence="8">The sequence shown here is derived from an EMBL/GenBank/DDBJ whole genome shotgun (WGS) entry which is preliminary data.</text>
</comment>
<reference evidence="8 9" key="1">
    <citation type="journal article" date="2018" name="Vet. Microbiol.">
        <title>Characterisation of Staphylococcus felis isolated from cats using whole genome sequencing.</title>
        <authorList>
            <person name="Worthing K."/>
            <person name="Pang S."/>
            <person name="Trott D.J."/>
            <person name="Abraham S."/>
            <person name="Coombs G.W."/>
            <person name="Jordan D."/>
            <person name="McIntyre L."/>
            <person name="Davies M.R."/>
            <person name="Norris J."/>
        </authorList>
    </citation>
    <scope>NUCLEOTIDE SEQUENCE [LARGE SCALE GENOMIC DNA]</scope>
    <source>
        <strain evidence="8 9">F9</strain>
    </source>
</reference>
<accession>A0A3E0IM18</accession>
<sequence>MTGEAKYSALIPICVTIFLFLSGFVSNYIYLNYGELLTMRISQIFKTIIMVSIIITMSSKFNLLLLLLFVCVNSFLDGLINPIKNSLIPIIEKPKNIILANAKMNVMNNTIQVTAWAVGGILIAVLGNHNVVLLTILTYITSIFFILKIKVNKINNNDNTNDTNIFSEFIGMINFNKKNIHSMYINVITIVESFAHSAWISAILLVFVKEFLNSDIYIFGLINSAFFAGIILGGLVTSKFSSYMEAHYRSILILGSFICSFLNLIFGFSIWIHIILMISFFYGMIDQTKSITMHSIIQLNLEEKSIIKVYTLNNMVYALGFCTGTLFISYISDAINVNTTYLIASISYILSGFISIFYVKN</sequence>
<dbReference type="OrthoDB" id="2351575at2"/>
<feature type="transmembrane region" description="Helical" evidence="7">
    <location>
        <begin position="216"/>
        <end position="240"/>
    </location>
</feature>
<dbReference type="GO" id="GO:0005886">
    <property type="term" value="C:plasma membrane"/>
    <property type="evidence" value="ECO:0007669"/>
    <property type="project" value="UniProtKB-SubCell"/>
</dbReference>
<dbReference type="PANTHER" id="PTHR23513:SF19">
    <property type="entry name" value="MAJOR FACILITATOR SUPERFAMILY (MFS) PROFILE DOMAIN-CONTAINING PROTEIN"/>
    <property type="match status" value="1"/>
</dbReference>
<evidence type="ECO:0000256" key="6">
    <source>
        <dbReference type="ARBA" id="ARBA00023136"/>
    </source>
</evidence>
<dbReference type="SUPFAM" id="SSF103473">
    <property type="entry name" value="MFS general substrate transporter"/>
    <property type="match status" value="1"/>
</dbReference>
<proteinExistence type="predicted"/>
<organism evidence="8 9">
    <name type="scientific">Staphylococcus felis</name>
    <dbReference type="NCBI Taxonomy" id="46127"/>
    <lineage>
        <taxon>Bacteria</taxon>
        <taxon>Bacillati</taxon>
        <taxon>Bacillota</taxon>
        <taxon>Bacilli</taxon>
        <taxon>Bacillales</taxon>
        <taxon>Staphylococcaceae</taxon>
        <taxon>Staphylococcus</taxon>
    </lineage>
</organism>
<feature type="transmembrane region" description="Helical" evidence="7">
    <location>
        <begin position="252"/>
        <end position="285"/>
    </location>
</feature>
<evidence type="ECO:0000256" key="4">
    <source>
        <dbReference type="ARBA" id="ARBA00022692"/>
    </source>
</evidence>
<comment type="subcellular location">
    <subcellularLocation>
        <location evidence="1">Cell membrane</location>
        <topology evidence="1">Multi-pass membrane protein</topology>
    </subcellularLocation>
</comment>
<dbReference type="InterPro" id="IPR036259">
    <property type="entry name" value="MFS_trans_sf"/>
</dbReference>
<name>A0A3E0IM18_9STAP</name>